<name>A0A0M0BPE7_9ARCH</name>
<evidence type="ECO:0000313" key="2">
    <source>
        <dbReference type="Proteomes" id="UP000037210"/>
    </source>
</evidence>
<dbReference type="AlphaFoldDB" id="A0A0M0BPE7"/>
<proteinExistence type="predicted"/>
<comment type="caution">
    <text evidence="1">The sequence shown here is derived from an EMBL/GenBank/DDBJ whole genome shotgun (WGS) entry which is preliminary data.</text>
</comment>
<gene>
    <name evidence="1" type="ORF">AC482_04555</name>
</gene>
<sequence length="93" mass="10383">MHRRLIPTAALALMAVVTLFALTWGFRYNWPDYVHDRYGLPLTWGVHTLVTIQGPADIWRVDVTALFLDLALWLGITAASQVVLQTISCDGST</sequence>
<accession>A0A0M0BPE7</accession>
<dbReference type="EMBL" id="LFWZ01000039">
    <property type="protein sequence ID" value="KON30161.1"/>
    <property type="molecule type" value="Genomic_DNA"/>
</dbReference>
<protein>
    <submittedName>
        <fullName evidence="1">Uncharacterized protein</fullName>
    </submittedName>
</protein>
<dbReference type="Proteomes" id="UP000037210">
    <property type="component" value="Unassembled WGS sequence"/>
</dbReference>
<reference evidence="1 2" key="1">
    <citation type="submission" date="2015-06" db="EMBL/GenBank/DDBJ databases">
        <title>New insights into the roles of widespread benthic archaea in carbon and nitrogen cycling.</title>
        <authorList>
            <person name="Lazar C.S."/>
            <person name="Baker B.J."/>
            <person name="Seitz K.W."/>
            <person name="Hyde A.S."/>
            <person name="Dick G.J."/>
            <person name="Hinrichs K.-U."/>
            <person name="Teske A.P."/>
        </authorList>
    </citation>
    <scope>NUCLEOTIDE SEQUENCE [LARGE SCALE GENOMIC DNA]</scope>
    <source>
        <strain evidence="1">DG-45</strain>
    </source>
</reference>
<organism evidence="1 2">
    <name type="scientific">miscellaneous Crenarchaeota group-15 archaeon DG-45</name>
    <dbReference type="NCBI Taxonomy" id="1685127"/>
    <lineage>
        <taxon>Archaea</taxon>
        <taxon>Candidatus Bathyarchaeota</taxon>
        <taxon>MCG-15</taxon>
    </lineage>
</organism>
<evidence type="ECO:0000313" key="1">
    <source>
        <dbReference type="EMBL" id="KON30161.1"/>
    </source>
</evidence>